<evidence type="ECO:0000313" key="2">
    <source>
        <dbReference type="Proteomes" id="UP001178281"/>
    </source>
</evidence>
<accession>A0AA90SJX5</accession>
<name>A0AA90SJX5_9ACTN</name>
<reference evidence="1" key="1">
    <citation type="submission" date="2023-08" db="EMBL/GenBank/DDBJ databases">
        <title>The draft genome of Tsukamurella strandjordii strain 050030.</title>
        <authorList>
            <person name="Zhao F."/>
            <person name="Feng Y."/>
            <person name="Zong Z."/>
        </authorList>
    </citation>
    <scope>NUCLEOTIDE SEQUENCE</scope>
    <source>
        <strain evidence="1">050030</strain>
    </source>
</reference>
<dbReference type="InterPro" id="IPR007061">
    <property type="entry name" value="MST-like"/>
</dbReference>
<dbReference type="Gene3D" id="1.20.120.450">
    <property type="entry name" value="dinb family like domain"/>
    <property type="match status" value="1"/>
</dbReference>
<protein>
    <submittedName>
        <fullName evidence="1">DUF664 domain-containing protein</fullName>
    </submittedName>
</protein>
<keyword evidence="2" id="KW-1185">Reference proteome</keyword>
<proteinExistence type="predicted"/>
<dbReference type="Proteomes" id="UP001178281">
    <property type="component" value="Unassembled WGS sequence"/>
</dbReference>
<dbReference type="RefSeq" id="WP_220656639.1">
    <property type="nucleotide sequence ID" value="NZ_BAAAII010000002.1"/>
</dbReference>
<dbReference type="Pfam" id="PF04978">
    <property type="entry name" value="MST"/>
    <property type="match status" value="1"/>
</dbReference>
<dbReference type="InterPro" id="IPR034660">
    <property type="entry name" value="DinB/YfiT-like"/>
</dbReference>
<gene>
    <name evidence="1" type="ORF">Q7X28_02575</name>
</gene>
<sequence length="195" mass="20763">MPFLAPAADTERAGLRGFIAQQLDGLRHTSYGLTEEQIRLSPARSELTIGGLLKHVTDSVGGWVEKIEAAPGEPPLDVEAAQAAYGSDFVVTADDTLASILAAYDAVAARALAAADTADLDLIVPTPKAPWFPPDLEGWTVRWVLLHIIEEVGRHAGHGDIIREQIDGATMYELVAGAEGMGDLGFVQPWTPPSE</sequence>
<dbReference type="AlphaFoldDB" id="A0AA90SJX5"/>
<dbReference type="EMBL" id="JAUTIX010000001">
    <property type="protein sequence ID" value="MDP0396803.1"/>
    <property type="molecule type" value="Genomic_DNA"/>
</dbReference>
<dbReference type="SUPFAM" id="SSF109854">
    <property type="entry name" value="DinB/YfiT-like putative metalloenzymes"/>
    <property type="match status" value="1"/>
</dbReference>
<comment type="caution">
    <text evidence="1">The sequence shown here is derived from an EMBL/GenBank/DDBJ whole genome shotgun (WGS) entry which is preliminary data.</text>
</comment>
<organism evidence="1 2">
    <name type="scientific">Tsukamurella strandjordii</name>
    <dbReference type="NCBI Taxonomy" id="147577"/>
    <lineage>
        <taxon>Bacteria</taxon>
        <taxon>Bacillati</taxon>
        <taxon>Actinomycetota</taxon>
        <taxon>Actinomycetes</taxon>
        <taxon>Mycobacteriales</taxon>
        <taxon>Tsukamurellaceae</taxon>
        <taxon>Tsukamurella</taxon>
    </lineage>
</organism>
<evidence type="ECO:0000313" key="1">
    <source>
        <dbReference type="EMBL" id="MDP0396803.1"/>
    </source>
</evidence>